<evidence type="ECO:0000313" key="2">
    <source>
        <dbReference type="Proteomes" id="UP000238326"/>
    </source>
</evidence>
<comment type="caution">
    <text evidence="1">The sequence shown here is derived from an EMBL/GenBank/DDBJ whole genome shotgun (WGS) entry which is preliminary data.</text>
</comment>
<dbReference type="AlphaFoldDB" id="A0A2S9KI00"/>
<dbReference type="OrthoDB" id="9763101at2"/>
<accession>A0A2S9KI00</accession>
<keyword evidence="2" id="KW-1185">Reference proteome</keyword>
<dbReference type="EMBL" id="PVLR01000007">
    <property type="protein sequence ID" value="PRD70072.1"/>
    <property type="molecule type" value="Genomic_DNA"/>
</dbReference>
<organism evidence="1 2">
    <name type="scientific">Malikia spinosa</name>
    <dbReference type="NCBI Taxonomy" id="86180"/>
    <lineage>
        <taxon>Bacteria</taxon>
        <taxon>Pseudomonadati</taxon>
        <taxon>Pseudomonadota</taxon>
        <taxon>Betaproteobacteria</taxon>
        <taxon>Burkholderiales</taxon>
        <taxon>Comamonadaceae</taxon>
        <taxon>Malikia</taxon>
    </lineage>
</organism>
<proteinExistence type="predicted"/>
<dbReference type="InterPro" id="IPR007801">
    <property type="entry name" value="MbnB/TglH/ChrH"/>
</dbReference>
<evidence type="ECO:0008006" key="3">
    <source>
        <dbReference type="Google" id="ProtNLM"/>
    </source>
</evidence>
<evidence type="ECO:0000313" key="1">
    <source>
        <dbReference type="EMBL" id="PRD70072.1"/>
    </source>
</evidence>
<sequence length="290" mass="31899">MSASTSKRAGPGPRVGIGTSYEALDPTFIEALLPRLDFVEVIPDTLAVREGRRSKIPAQTLRQLELIAAQATVIVHGVGLSIGSADSWNDDYFRLLDQILEVVPVAWHSEHLAFTHVDGHFTGTMLALPRTQQALDLVAERTRHLLARYPLPFLLENTVNLLPDPPAEFSEAAFLNRLAHDSGCGLLLDLYNLECNAHNQGWAAADFLAELDLAPVRELHLAGGTEHRGLMLDIHSRLTRDSTRQLLPEVLARAPAVEAVIYEVMPEALPVLGHQAWADEVERLDQLMAA</sequence>
<dbReference type="PANTHER" id="PTHR42194">
    <property type="entry name" value="UPF0276 PROTEIN HI_1600"/>
    <property type="match status" value="1"/>
</dbReference>
<dbReference type="Proteomes" id="UP000238326">
    <property type="component" value="Unassembled WGS sequence"/>
</dbReference>
<dbReference type="RefSeq" id="WP_105728401.1">
    <property type="nucleotide sequence ID" value="NZ_PVLR01000007.1"/>
</dbReference>
<dbReference type="Gene3D" id="3.20.20.150">
    <property type="entry name" value="Divalent-metal-dependent TIM barrel enzymes"/>
    <property type="match status" value="1"/>
</dbReference>
<dbReference type="NCBIfam" id="NF003818">
    <property type="entry name" value="PRK05409.1"/>
    <property type="match status" value="1"/>
</dbReference>
<gene>
    <name evidence="1" type="ORF">C6P61_02765</name>
</gene>
<reference evidence="1 2" key="1">
    <citation type="submission" date="2018-03" db="EMBL/GenBank/DDBJ databases">
        <title>Comparative genomics illustrates the genes involved in a hyperalkaliphilic mechanisms of Serpentinomonas isolated from highly-alkaline calcium-rich serpentinized springs.</title>
        <authorList>
            <person name="Suzuki S."/>
            <person name="Ishii S."/>
            <person name="Walworth N."/>
            <person name="Bird L."/>
            <person name="Kuenen J.G."/>
            <person name="Nealson K.H."/>
        </authorList>
    </citation>
    <scope>NUCLEOTIDE SEQUENCE [LARGE SCALE GENOMIC DNA]</scope>
    <source>
        <strain evidence="1 2">83</strain>
    </source>
</reference>
<dbReference type="Pfam" id="PF05114">
    <property type="entry name" value="MbnB_TglH_ChrH"/>
    <property type="match status" value="1"/>
</dbReference>
<protein>
    <recommendedName>
        <fullName evidence="3">DUF692 domain-containing protein</fullName>
    </recommendedName>
</protein>
<dbReference type="PANTHER" id="PTHR42194:SF1">
    <property type="entry name" value="UPF0276 PROTEIN HI_1600"/>
    <property type="match status" value="1"/>
</dbReference>
<name>A0A2S9KI00_9BURK</name>